<dbReference type="AlphaFoldDB" id="A0A0L8G9U5"/>
<feature type="non-terminal residue" evidence="1">
    <location>
        <position position="1"/>
    </location>
</feature>
<accession>A0A0L8G9U5</accession>
<reference evidence="1" key="1">
    <citation type="submission" date="2015-07" db="EMBL/GenBank/DDBJ databases">
        <title>MeaNS - Measles Nucleotide Surveillance Program.</title>
        <authorList>
            <person name="Tran T."/>
            <person name="Druce J."/>
        </authorList>
    </citation>
    <scope>NUCLEOTIDE SEQUENCE</scope>
    <source>
        <strain evidence="1">UCB-OBI-ISO-001</strain>
        <tissue evidence="1">Gonad</tissue>
    </source>
</reference>
<gene>
    <name evidence="1" type="ORF">OCBIM_22037283mg</name>
</gene>
<name>A0A0L8G9U5_OCTBM</name>
<protein>
    <submittedName>
        <fullName evidence="1">Uncharacterized protein</fullName>
    </submittedName>
</protein>
<evidence type="ECO:0000313" key="1">
    <source>
        <dbReference type="EMBL" id="KOF73807.1"/>
    </source>
</evidence>
<proteinExistence type="predicted"/>
<sequence>VEFAEANGNRAAEREREREREFLVTENFMRHQRKQSKPLLEMPKTKMACQRKLALYPEMEKKLLNGVTDRRT</sequence>
<dbReference type="EMBL" id="KQ422989">
    <property type="protein sequence ID" value="KOF73807.1"/>
    <property type="molecule type" value="Genomic_DNA"/>
</dbReference>
<organism evidence="1">
    <name type="scientific">Octopus bimaculoides</name>
    <name type="common">California two-spotted octopus</name>
    <dbReference type="NCBI Taxonomy" id="37653"/>
    <lineage>
        <taxon>Eukaryota</taxon>
        <taxon>Metazoa</taxon>
        <taxon>Spiralia</taxon>
        <taxon>Lophotrochozoa</taxon>
        <taxon>Mollusca</taxon>
        <taxon>Cephalopoda</taxon>
        <taxon>Coleoidea</taxon>
        <taxon>Octopodiformes</taxon>
        <taxon>Octopoda</taxon>
        <taxon>Incirrata</taxon>
        <taxon>Octopodidae</taxon>
        <taxon>Octopus</taxon>
    </lineage>
</organism>